<dbReference type="AlphaFoldDB" id="A0AAW2TKL0"/>
<organism evidence="1">
    <name type="scientific">Sesamum latifolium</name>
    <dbReference type="NCBI Taxonomy" id="2727402"/>
    <lineage>
        <taxon>Eukaryota</taxon>
        <taxon>Viridiplantae</taxon>
        <taxon>Streptophyta</taxon>
        <taxon>Embryophyta</taxon>
        <taxon>Tracheophyta</taxon>
        <taxon>Spermatophyta</taxon>
        <taxon>Magnoliopsida</taxon>
        <taxon>eudicotyledons</taxon>
        <taxon>Gunneridae</taxon>
        <taxon>Pentapetalae</taxon>
        <taxon>asterids</taxon>
        <taxon>lamiids</taxon>
        <taxon>Lamiales</taxon>
        <taxon>Pedaliaceae</taxon>
        <taxon>Sesamum</taxon>
    </lineage>
</organism>
<evidence type="ECO:0000313" key="1">
    <source>
        <dbReference type="EMBL" id="KAL0405350.1"/>
    </source>
</evidence>
<dbReference type="EMBL" id="JACGWN010000014">
    <property type="protein sequence ID" value="KAL0405350.1"/>
    <property type="molecule type" value="Genomic_DNA"/>
</dbReference>
<accession>A0AAW2TKL0</accession>
<name>A0AAW2TKL0_9LAMI</name>
<gene>
    <name evidence="1" type="ORF">Slati_3848900</name>
</gene>
<protein>
    <recommendedName>
        <fullName evidence="2">Endonuclease/exonuclease/phosphatase</fullName>
    </recommendedName>
</protein>
<evidence type="ECO:0008006" key="2">
    <source>
        <dbReference type="Google" id="ProtNLM"/>
    </source>
</evidence>
<proteinExistence type="predicted"/>
<comment type="caution">
    <text evidence="1">The sequence shown here is derived from an EMBL/GenBank/DDBJ whole genome shotgun (WGS) entry which is preliminary data.</text>
</comment>
<reference evidence="1" key="2">
    <citation type="journal article" date="2024" name="Plant">
        <title>Genomic evolution and insights into agronomic trait innovations of Sesamum species.</title>
        <authorList>
            <person name="Miao H."/>
            <person name="Wang L."/>
            <person name="Qu L."/>
            <person name="Liu H."/>
            <person name="Sun Y."/>
            <person name="Le M."/>
            <person name="Wang Q."/>
            <person name="Wei S."/>
            <person name="Zheng Y."/>
            <person name="Lin W."/>
            <person name="Duan Y."/>
            <person name="Cao H."/>
            <person name="Xiong S."/>
            <person name="Wang X."/>
            <person name="Wei L."/>
            <person name="Li C."/>
            <person name="Ma Q."/>
            <person name="Ju M."/>
            <person name="Zhao R."/>
            <person name="Li G."/>
            <person name="Mu C."/>
            <person name="Tian Q."/>
            <person name="Mei H."/>
            <person name="Zhang T."/>
            <person name="Gao T."/>
            <person name="Zhang H."/>
        </authorList>
    </citation>
    <scope>NUCLEOTIDE SEQUENCE</scope>
    <source>
        <strain evidence="1">KEN1</strain>
    </source>
</reference>
<sequence length="242" mass="28611">MQSLKKHSHRPWLCGGDFNEILSQQEKLGGPPRPNWQIRNFRSDHLPILVKLSQQPRFSGKGFRPLRFEASWLQSKNCEEAVRQSWHDSVFLEGPNRIISRLDACIKNLKAWSEREFKRDKELVNKLEHRLYILSSENISEGQKEEAMEIREELERLAAHEESFWKQHNKALWLKEEDRNTRFFHQKASHSFRSNLITKLKSSNGVWVDKEKEIQHCIISHFEDVFSSSHPRPDDVAHGTEH</sequence>
<reference evidence="1" key="1">
    <citation type="submission" date="2020-06" db="EMBL/GenBank/DDBJ databases">
        <authorList>
            <person name="Li T."/>
            <person name="Hu X."/>
            <person name="Zhang T."/>
            <person name="Song X."/>
            <person name="Zhang H."/>
            <person name="Dai N."/>
            <person name="Sheng W."/>
            <person name="Hou X."/>
            <person name="Wei L."/>
        </authorList>
    </citation>
    <scope>NUCLEOTIDE SEQUENCE</scope>
    <source>
        <strain evidence="1">KEN1</strain>
        <tissue evidence="1">Leaf</tissue>
    </source>
</reference>